<dbReference type="Gene3D" id="1.10.1740.10">
    <property type="match status" value="1"/>
</dbReference>
<feature type="domain" description="RNA polymerase sigma-70 region 2" evidence="5">
    <location>
        <begin position="12"/>
        <end position="73"/>
    </location>
</feature>
<evidence type="ECO:0000256" key="2">
    <source>
        <dbReference type="ARBA" id="ARBA00023015"/>
    </source>
</evidence>
<evidence type="ECO:0000313" key="8">
    <source>
        <dbReference type="Proteomes" id="UP000267585"/>
    </source>
</evidence>
<dbReference type="GO" id="GO:0006352">
    <property type="term" value="P:DNA-templated transcription initiation"/>
    <property type="evidence" value="ECO:0007669"/>
    <property type="project" value="InterPro"/>
</dbReference>
<accession>A0A3S0D3W6</accession>
<sequence length="173" mass="20017">METADIWKQFNGEIYFFILKKVKDADASMDILQNSFLKIHQNLKTIKDPGKVKAWVFQIVRNEIANYFNSKSKTPYPNDKLLPVSQENYEDFCCFDQFIDNLPDTYQEVIKLVYLKGKTQTEVAEIAGISLANVKARIRRAKLILIHNFNDCCRFSINKEGKLVGESNCPKCH</sequence>
<dbReference type="PANTHER" id="PTHR43133">
    <property type="entry name" value="RNA POLYMERASE ECF-TYPE SIGMA FACTO"/>
    <property type="match status" value="1"/>
</dbReference>
<dbReference type="GO" id="GO:0003677">
    <property type="term" value="F:DNA binding"/>
    <property type="evidence" value="ECO:0007669"/>
    <property type="project" value="InterPro"/>
</dbReference>
<evidence type="ECO:0000259" key="6">
    <source>
        <dbReference type="Pfam" id="PF08281"/>
    </source>
</evidence>
<protein>
    <submittedName>
        <fullName evidence="7">Sigma-70 family RNA polymerase sigma factor</fullName>
    </submittedName>
</protein>
<dbReference type="SUPFAM" id="SSF88659">
    <property type="entry name" value="Sigma3 and sigma4 domains of RNA polymerase sigma factors"/>
    <property type="match status" value="1"/>
</dbReference>
<dbReference type="EMBL" id="RQPJ01000021">
    <property type="protein sequence ID" value="RTE52473.1"/>
    <property type="molecule type" value="Genomic_DNA"/>
</dbReference>
<dbReference type="InterPro" id="IPR013324">
    <property type="entry name" value="RNA_pol_sigma_r3/r4-like"/>
</dbReference>
<dbReference type="Pfam" id="PF04542">
    <property type="entry name" value="Sigma70_r2"/>
    <property type="match status" value="1"/>
</dbReference>
<dbReference type="NCBIfam" id="TIGR02937">
    <property type="entry name" value="sigma70-ECF"/>
    <property type="match status" value="1"/>
</dbReference>
<gene>
    <name evidence="7" type="ORF">EHW67_19320</name>
</gene>
<dbReference type="PANTHER" id="PTHR43133:SF62">
    <property type="entry name" value="RNA POLYMERASE SIGMA FACTOR SIGZ"/>
    <property type="match status" value="1"/>
</dbReference>
<dbReference type="SUPFAM" id="SSF88946">
    <property type="entry name" value="Sigma2 domain of RNA polymerase sigma factors"/>
    <property type="match status" value="1"/>
</dbReference>
<evidence type="ECO:0000313" key="7">
    <source>
        <dbReference type="EMBL" id="RTE52473.1"/>
    </source>
</evidence>
<reference evidence="7 8" key="1">
    <citation type="submission" date="2018-11" db="EMBL/GenBank/DDBJ databases">
        <title>Arenibacter aquaticus sp.nov., a marine bacterium isolated from surface seawater in the South China Sea.</title>
        <authorList>
            <person name="Guo J."/>
            <person name="Sun J."/>
        </authorList>
    </citation>
    <scope>NUCLEOTIDE SEQUENCE [LARGE SCALE GENOMIC DNA]</scope>
    <source>
        <strain evidence="7 8">GUO666</strain>
    </source>
</reference>
<name>A0A3S0D3W6_9FLAO</name>
<keyword evidence="2" id="KW-0805">Transcription regulation</keyword>
<proteinExistence type="inferred from homology"/>
<dbReference type="GO" id="GO:0016987">
    <property type="term" value="F:sigma factor activity"/>
    <property type="evidence" value="ECO:0007669"/>
    <property type="project" value="UniProtKB-KW"/>
</dbReference>
<evidence type="ECO:0000256" key="4">
    <source>
        <dbReference type="ARBA" id="ARBA00023163"/>
    </source>
</evidence>
<evidence type="ECO:0000256" key="3">
    <source>
        <dbReference type="ARBA" id="ARBA00023082"/>
    </source>
</evidence>
<keyword evidence="8" id="KW-1185">Reference proteome</keyword>
<feature type="domain" description="RNA polymerase sigma factor 70 region 4 type 2" evidence="6">
    <location>
        <begin position="95"/>
        <end position="143"/>
    </location>
</feature>
<keyword evidence="3" id="KW-0731">Sigma factor</keyword>
<comment type="caution">
    <text evidence="7">The sequence shown here is derived from an EMBL/GenBank/DDBJ whole genome shotgun (WGS) entry which is preliminary data.</text>
</comment>
<dbReference type="InterPro" id="IPR007627">
    <property type="entry name" value="RNA_pol_sigma70_r2"/>
</dbReference>
<keyword evidence="4" id="KW-0804">Transcription</keyword>
<dbReference type="InterPro" id="IPR036388">
    <property type="entry name" value="WH-like_DNA-bd_sf"/>
</dbReference>
<dbReference type="InterPro" id="IPR039425">
    <property type="entry name" value="RNA_pol_sigma-70-like"/>
</dbReference>
<evidence type="ECO:0000256" key="1">
    <source>
        <dbReference type="ARBA" id="ARBA00010641"/>
    </source>
</evidence>
<dbReference type="InterPro" id="IPR013249">
    <property type="entry name" value="RNA_pol_sigma70_r4_t2"/>
</dbReference>
<dbReference type="InterPro" id="IPR014284">
    <property type="entry name" value="RNA_pol_sigma-70_dom"/>
</dbReference>
<dbReference type="AlphaFoldDB" id="A0A3S0D3W6"/>
<dbReference type="Pfam" id="PF08281">
    <property type="entry name" value="Sigma70_r4_2"/>
    <property type="match status" value="1"/>
</dbReference>
<organism evidence="7 8">
    <name type="scientific">Arenibacter aquaticus</name>
    <dbReference type="NCBI Taxonomy" id="2489054"/>
    <lineage>
        <taxon>Bacteria</taxon>
        <taxon>Pseudomonadati</taxon>
        <taxon>Bacteroidota</taxon>
        <taxon>Flavobacteriia</taxon>
        <taxon>Flavobacteriales</taxon>
        <taxon>Flavobacteriaceae</taxon>
        <taxon>Arenibacter</taxon>
    </lineage>
</organism>
<dbReference type="CDD" id="cd06171">
    <property type="entry name" value="Sigma70_r4"/>
    <property type="match status" value="1"/>
</dbReference>
<evidence type="ECO:0000259" key="5">
    <source>
        <dbReference type="Pfam" id="PF04542"/>
    </source>
</evidence>
<dbReference type="InterPro" id="IPR013325">
    <property type="entry name" value="RNA_pol_sigma_r2"/>
</dbReference>
<dbReference type="OrthoDB" id="9795666at2"/>
<dbReference type="Proteomes" id="UP000267585">
    <property type="component" value="Unassembled WGS sequence"/>
</dbReference>
<comment type="similarity">
    <text evidence="1">Belongs to the sigma-70 factor family. ECF subfamily.</text>
</comment>
<dbReference type="Gene3D" id="1.10.10.10">
    <property type="entry name" value="Winged helix-like DNA-binding domain superfamily/Winged helix DNA-binding domain"/>
    <property type="match status" value="1"/>
</dbReference>